<name>A0ABP9LIF0_9ACTN</name>
<evidence type="ECO:0000313" key="2">
    <source>
        <dbReference type="Proteomes" id="UP001500124"/>
    </source>
</evidence>
<sequence>MKRPSRRTVAALTAVFTATVTLIGLLALTGSWRSTGEGAQGDDGALPEPFASLQFSDAQQRSLHHAEDVLTRRCMRARGMDFAVVAKGEASTALPNPYGLLDGGEAAQHGYGLHGSKAPADDRLSDRERSALLGTPTHQRTVALEDGGQIAVRTDGCFYTAQTELYGAKWTPLLYGEETLYAEVVERVRRDPRVAAAQRKWAECMGRAGYAVTTLGNVRPDADRRMERTRGDRTAGQAAFEALLTQARKDADCQKQARIEPAVRAAQNDAEQLVARGHEQRLGELATLRAAALARAARTP</sequence>
<gene>
    <name evidence="1" type="ORF">GCM10023336_67220</name>
</gene>
<evidence type="ECO:0008006" key="3">
    <source>
        <dbReference type="Google" id="ProtNLM"/>
    </source>
</evidence>
<keyword evidence="2" id="KW-1185">Reference proteome</keyword>
<proteinExistence type="predicted"/>
<dbReference type="EMBL" id="BAABKC010000122">
    <property type="protein sequence ID" value="GAA5076888.1"/>
    <property type="molecule type" value="Genomic_DNA"/>
</dbReference>
<dbReference type="RefSeq" id="WP_345671797.1">
    <property type="nucleotide sequence ID" value="NZ_BAABKC010000122.1"/>
</dbReference>
<comment type="caution">
    <text evidence="1">The sequence shown here is derived from an EMBL/GenBank/DDBJ whole genome shotgun (WGS) entry which is preliminary data.</text>
</comment>
<dbReference type="Proteomes" id="UP001500124">
    <property type="component" value="Unassembled WGS sequence"/>
</dbReference>
<accession>A0ABP9LIF0</accession>
<reference evidence="2" key="1">
    <citation type="journal article" date="2019" name="Int. J. Syst. Evol. Microbiol.">
        <title>The Global Catalogue of Microorganisms (GCM) 10K type strain sequencing project: providing services to taxonomists for standard genome sequencing and annotation.</title>
        <authorList>
            <consortium name="The Broad Institute Genomics Platform"/>
            <consortium name="The Broad Institute Genome Sequencing Center for Infectious Disease"/>
            <person name="Wu L."/>
            <person name="Ma J."/>
        </authorList>
    </citation>
    <scope>NUCLEOTIDE SEQUENCE [LARGE SCALE GENOMIC DNA]</scope>
    <source>
        <strain evidence="2">JCM 18410</strain>
    </source>
</reference>
<evidence type="ECO:0000313" key="1">
    <source>
        <dbReference type="EMBL" id="GAA5076888.1"/>
    </source>
</evidence>
<protein>
    <recommendedName>
        <fullName evidence="3">Secreted protein</fullName>
    </recommendedName>
</protein>
<organism evidence="1 2">
    <name type="scientific">Streptomyces similanensis</name>
    <dbReference type="NCBI Taxonomy" id="1274988"/>
    <lineage>
        <taxon>Bacteria</taxon>
        <taxon>Bacillati</taxon>
        <taxon>Actinomycetota</taxon>
        <taxon>Actinomycetes</taxon>
        <taxon>Kitasatosporales</taxon>
        <taxon>Streptomycetaceae</taxon>
        <taxon>Streptomyces</taxon>
    </lineage>
</organism>